<name>A0A3M7QS40_BRAPC</name>
<evidence type="ECO:0000313" key="1">
    <source>
        <dbReference type="EMBL" id="RNA14093.1"/>
    </source>
</evidence>
<accession>A0A3M7QS40</accession>
<protein>
    <submittedName>
        <fullName evidence="1">Uncharacterized protein</fullName>
    </submittedName>
</protein>
<organism evidence="1 2">
    <name type="scientific">Brachionus plicatilis</name>
    <name type="common">Marine rotifer</name>
    <name type="synonym">Brachionus muelleri</name>
    <dbReference type="NCBI Taxonomy" id="10195"/>
    <lineage>
        <taxon>Eukaryota</taxon>
        <taxon>Metazoa</taxon>
        <taxon>Spiralia</taxon>
        <taxon>Gnathifera</taxon>
        <taxon>Rotifera</taxon>
        <taxon>Eurotatoria</taxon>
        <taxon>Monogononta</taxon>
        <taxon>Pseudotrocha</taxon>
        <taxon>Ploima</taxon>
        <taxon>Brachionidae</taxon>
        <taxon>Brachionus</taxon>
    </lineage>
</organism>
<proteinExistence type="predicted"/>
<comment type="caution">
    <text evidence="1">The sequence shown here is derived from an EMBL/GenBank/DDBJ whole genome shotgun (WGS) entry which is preliminary data.</text>
</comment>
<gene>
    <name evidence="1" type="ORF">BpHYR1_047235</name>
</gene>
<dbReference type="Proteomes" id="UP000276133">
    <property type="component" value="Unassembled WGS sequence"/>
</dbReference>
<evidence type="ECO:0000313" key="2">
    <source>
        <dbReference type="Proteomes" id="UP000276133"/>
    </source>
</evidence>
<reference evidence="1 2" key="1">
    <citation type="journal article" date="2018" name="Sci. Rep.">
        <title>Genomic signatures of local adaptation to the degree of environmental predictability in rotifers.</title>
        <authorList>
            <person name="Franch-Gras L."/>
            <person name="Hahn C."/>
            <person name="Garcia-Roger E.M."/>
            <person name="Carmona M.J."/>
            <person name="Serra M."/>
            <person name="Gomez A."/>
        </authorList>
    </citation>
    <scope>NUCLEOTIDE SEQUENCE [LARGE SCALE GENOMIC DNA]</scope>
    <source>
        <strain evidence="1">HYR1</strain>
    </source>
</reference>
<dbReference type="AlphaFoldDB" id="A0A3M7QS40"/>
<keyword evidence="2" id="KW-1185">Reference proteome</keyword>
<dbReference type="EMBL" id="REGN01005259">
    <property type="protein sequence ID" value="RNA14093.1"/>
    <property type="molecule type" value="Genomic_DNA"/>
</dbReference>
<sequence length="91" mass="10533">MVVLEQKFSPCYKIVYEVGRSLNFAQWYLIKSLCKMLNNAKNMLNIRKGSAKTLHFARDLINSHSKIYIPDLEVSITPGCLLIINKINFRN</sequence>